<name>A0AAE0N6M9_9PEZI</name>
<protein>
    <submittedName>
        <fullName evidence="1">Uncharacterized protein</fullName>
    </submittedName>
</protein>
<accession>A0AAE0N6M9</accession>
<dbReference type="AlphaFoldDB" id="A0AAE0N6M9"/>
<keyword evidence="2" id="KW-1185">Reference proteome</keyword>
<evidence type="ECO:0000313" key="2">
    <source>
        <dbReference type="Proteomes" id="UP001285441"/>
    </source>
</evidence>
<sequence>MAVKLSIHSGFAHAVAQMLAMAPVSVGAAGPKLLSAHPHTVDRLRASGKVTNVENIDIGRRGDERMVRMMHSLRVLCLLRVDERDKKDQSREEPVRMKPLGPTCGHTFIFHD</sequence>
<comment type="caution">
    <text evidence="1">The sequence shown here is derived from an EMBL/GenBank/DDBJ whole genome shotgun (WGS) entry which is preliminary data.</text>
</comment>
<dbReference type="EMBL" id="JAULSW010000008">
    <property type="protein sequence ID" value="KAK3372103.1"/>
    <property type="molecule type" value="Genomic_DNA"/>
</dbReference>
<gene>
    <name evidence="1" type="ORF">B0H63DRAFT_453474</name>
</gene>
<reference evidence="1" key="2">
    <citation type="submission" date="2023-06" db="EMBL/GenBank/DDBJ databases">
        <authorList>
            <consortium name="Lawrence Berkeley National Laboratory"/>
            <person name="Haridas S."/>
            <person name="Hensen N."/>
            <person name="Bonometti L."/>
            <person name="Westerberg I."/>
            <person name="Brannstrom I.O."/>
            <person name="Guillou S."/>
            <person name="Cros-Aarteil S."/>
            <person name="Calhoun S."/>
            <person name="Kuo A."/>
            <person name="Mondo S."/>
            <person name="Pangilinan J."/>
            <person name="Riley R."/>
            <person name="LaButti K."/>
            <person name="Andreopoulos B."/>
            <person name="Lipzen A."/>
            <person name="Chen C."/>
            <person name="Yanf M."/>
            <person name="Daum C."/>
            <person name="Ng V."/>
            <person name="Clum A."/>
            <person name="Steindorff A."/>
            <person name="Ohm R."/>
            <person name="Martin F."/>
            <person name="Silar P."/>
            <person name="Natvig D."/>
            <person name="Lalanne C."/>
            <person name="Gautier V."/>
            <person name="Ament-velasquez S.L."/>
            <person name="Kruys A."/>
            <person name="Hutchinson M.I."/>
            <person name="Powell A.J."/>
            <person name="Barry K."/>
            <person name="Miller A.N."/>
            <person name="Grigoriev I.V."/>
            <person name="Debuchy R."/>
            <person name="Gladieux P."/>
            <person name="Thoren M.H."/>
            <person name="Johannesson H."/>
        </authorList>
    </citation>
    <scope>NUCLEOTIDE SEQUENCE</scope>
    <source>
        <strain evidence="1">CBS 232.78</strain>
    </source>
</reference>
<evidence type="ECO:0000313" key="1">
    <source>
        <dbReference type="EMBL" id="KAK3372103.1"/>
    </source>
</evidence>
<organism evidence="1 2">
    <name type="scientific">Podospora didyma</name>
    <dbReference type="NCBI Taxonomy" id="330526"/>
    <lineage>
        <taxon>Eukaryota</taxon>
        <taxon>Fungi</taxon>
        <taxon>Dikarya</taxon>
        <taxon>Ascomycota</taxon>
        <taxon>Pezizomycotina</taxon>
        <taxon>Sordariomycetes</taxon>
        <taxon>Sordariomycetidae</taxon>
        <taxon>Sordariales</taxon>
        <taxon>Podosporaceae</taxon>
        <taxon>Podospora</taxon>
    </lineage>
</organism>
<proteinExistence type="predicted"/>
<reference evidence="1" key="1">
    <citation type="journal article" date="2023" name="Mol. Phylogenet. Evol.">
        <title>Genome-scale phylogeny and comparative genomics of the fungal order Sordariales.</title>
        <authorList>
            <person name="Hensen N."/>
            <person name="Bonometti L."/>
            <person name="Westerberg I."/>
            <person name="Brannstrom I.O."/>
            <person name="Guillou S."/>
            <person name="Cros-Aarteil S."/>
            <person name="Calhoun S."/>
            <person name="Haridas S."/>
            <person name="Kuo A."/>
            <person name="Mondo S."/>
            <person name="Pangilinan J."/>
            <person name="Riley R."/>
            <person name="LaButti K."/>
            <person name="Andreopoulos B."/>
            <person name="Lipzen A."/>
            <person name="Chen C."/>
            <person name="Yan M."/>
            <person name="Daum C."/>
            <person name="Ng V."/>
            <person name="Clum A."/>
            <person name="Steindorff A."/>
            <person name="Ohm R.A."/>
            <person name="Martin F."/>
            <person name="Silar P."/>
            <person name="Natvig D.O."/>
            <person name="Lalanne C."/>
            <person name="Gautier V."/>
            <person name="Ament-Velasquez S.L."/>
            <person name="Kruys A."/>
            <person name="Hutchinson M.I."/>
            <person name="Powell A.J."/>
            <person name="Barry K."/>
            <person name="Miller A.N."/>
            <person name="Grigoriev I.V."/>
            <person name="Debuchy R."/>
            <person name="Gladieux P."/>
            <person name="Hiltunen Thoren M."/>
            <person name="Johannesson H."/>
        </authorList>
    </citation>
    <scope>NUCLEOTIDE SEQUENCE</scope>
    <source>
        <strain evidence="1">CBS 232.78</strain>
    </source>
</reference>
<dbReference type="Proteomes" id="UP001285441">
    <property type="component" value="Unassembled WGS sequence"/>
</dbReference>